<feature type="region of interest" description="Disordered" evidence="1">
    <location>
        <begin position="1"/>
        <end position="93"/>
    </location>
</feature>
<feature type="compositionally biased region" description="Basic residues" evidence="1">
    <location>
        <begin position="7"/>
        <end position="28"/>
    </location>
</feature>
<accession>A0A6J4T2Y7</accession>
<proteinExistence type="predicted"/>
<feature type="non-terminal residue" evidence="2">
    <location>
        <position position="1"/>
    </location>
</feature>
<organism evidence="2">
    <name type="scientific">uncultured Sphingomonas sp</name>
    <dbReference type="NCBI Taxonomy" id="158754"/>
    <lineage>
        <taxon>Bacteria</taxon>
        <taxon>Pseudomonadati</taxon>
        <taxon>Pseudomonadota</taxon>
        <taxon>Alphaproteobacteria</taxon>
        <taxon>Sphingomonadales</taxon>
        <taxon>Sphingomonadaceae</taxon>
        <taxon>Sphingomonas</taxon>
        <taxon>environmental samples</taxon>
    </lineage>
</organism>
<sequence>GRASRSAPRRRRRRRRGLHGGRRGARGCRRPDCRGRRRHARRADLGEDGLPAPEGRHRHRQQLPVRRDCPLGSGFQLRQPFRTPVRLRGQHRR</sequence>
<feature type="non-terminal residue" evidence="2">
    <location>
        <position position="93"/>
    </location>
</feature>
<name>A0A6J4T2Y7_9SPHN</name>
<dbReference type="AlphaFoldDB" id="A0A6J4T2Y7"/>
<gene>
    <name evidence="2" type="ORF">AVDCRST_MAG44-1438</name>
</gene>
<evidence type="ECO:0000313" key="2">
    <source>
        <dbReference type="EMBL" id="CAA9511991.1"/>
    </source>
</evidence>
<evidence type="ECO:0000256" key="1">
    <source>
        <dbReference type="SAM" id="MobiDB-lite"/>
    </source>
</evidence>
<protein>
    <submittedName>
        <fullName evidence="2">Uncharacterized protein</fullName>
    </submittedName>
</protein>
<dbReference type="EMBL" id="CADCVY010000095">
    <property type="protein sequence ID" value="CAA9511991.1"/>
    <property type="molecule type" value="Genomic_DNA"/>
</dbReference>
<reference evidence="2" key="1">
    <citation type="submission" date="2020-02" db="EMBL/GenBank/DDBJ databases">
        <authorList>
            <person name="Meier V. D."/>
        </authorList>
    </citation>
    <scope>NUCLEOTIDE SEQUENCE</scope>
    <source>
        <strain evidence="2">AVDCRST_MAG44</strain>
    </source>
</reference>